<dbReference type="EMBL" id="BK015449">
    <property type="protein sequence ID" value="DAE07394.1"/>
    <property type="molecule type" value="Genomic_DNA"/>
</dbReference>
<reference evidence="1" key="1">
    <citation type="journal article" date="2021" name="Proc. Natl. Acad. Sci. U.S.A.">
        <title>A Catalog of Tens of Thousands of Viruses from Human Metagenomes Reveals Hidden Associations with Chronic Diseases.</title>
        <authorList>
            <person name="Tisza M.J."/>
            <person name="Buck C.B."/>
        </authorList>
    </citation>
    <scope>NUCLEOTIDE SEQUENCE</scope>
    <source>
        <strain evidence="1">Ct8M020</strain>
    </source>
</reference>
<sequence>MLPLGLTTQGFSFYGGDFKMACSNNRYRKSSAVAINSASQAFVAAGTTLQPGSAVSVTGCSLSVANSGIQVNSDGLYQIEAAVTFTPSAAGVAIVQIYKDGVLLPCTTRQLTVAADSVYTISTCAPAICAASCAMVRPVFTAQISGVAGTVNYTCVSGVKLA</sequence>
<name>A0A8S5PKG6_9CAUD</name>
<protein>
    <submittedName>
        <fullName evidence="1">Carbohydrate binding domain protein</fullName>
    </submittedName>
</protein>
<proteinExistence type="predicted"/>
<accession>A0A8S5PKG6</accession>
<organism evidence="1">
    <name type="scientific">Siphoviridae sp. ct8M020</name>
    <dbReference type="NCBI Taxonomy" id="2825362"/>
    <lineage>
        <taxon>Viruses</taxon>
        <taxon>Duplodnaviria</taxon>
        <taxon>Heunggongvirae</taxon>
        <taxon>Uroviricota</taxon>
        <taxon>Caudoviricetes</taxon>
    </lineage>
</organism>
<evidence type="ECO:0000313" key="1">
    <source>
        <dbReference type="EMBL" id="DAE07394.1"/>
    </source>
</evidence>